<proteinExistence type="predicted"/>
<organism evidence="1 2">
    <name type="scientific">Pelagimonas varians</name>
    <dbReference type="NCBI Taxonomy" id="696760"/>
    <lineage>
        <taxon>Bacteria</taxon>
        <taxon>Pseudomonadati</taxon>
        <taxon>Pseudomonadota</taxon>
        <taxon>Alphaproteobacteria</taxon>
        <taxon>Rhodobacterales</taxon>
        <taxon>Roseobacteraceae</taxon>
        <taxon>Pelagimonas</taxon>
    </lineage>
</organism>
<evidence type="ECO:0000313" key="1">
    <source>
        <dbReference type="EMBL" id="SMX47369.1"/>
    </source>
</evidence>
<sequence>MPMLRISVEDDHPRLHGSSTPLGPTLRHALSCDPGPVKIMIHGYKYLPGHPIFCPHDGILSRAPRREGPRVVSWPRHLGLRGQQGEGLGISFGWAARGKIWAAYDQADSAGNALALLLADIQRIAPGRCVQLIAHSLGGRVALKAVKQSQPGDVSHAILLAAAEFGSVAKAALTTKAGQQVAVLNVTSRENDLYDFMLERLVRGEGPNRRTLGHGCTRLPNMATLQLDDLRSIAALRQAGYPIAPPQRRVCHWSPYLRPGVFPLYRAFLTGKLPVPHLRAVLPTEIEPRWARFSLRSGLFGPPRGGTGGRLLSQ</sequence>
<protein>
    <recommendedName>
        <fullName evidence="3">Alpha/beta hydrolase family protein</fullName>
    </recommendedName>
</protein>
<dbReference type="RefSeq" id="WP_110767936.1">
    <property type="nucleotide sequence ID" value="NZ_FXYH01000015.1"/>
</dbReference>
<dbReference type="EMBL" id="FXYH01000015">
    <property type="protein sequence ID" value="SMX47369.1"/>
    <property type="molecule type" value="Genomic_DNA"/>
</dbReference>
<name>A0A238KX58_9RHOB</name>
<evidence type="ECO:0008006" key="3">
    <source>
        <dbReference type="Google" id="ProtNLM"/>
    </source>
</evidence>
<dbReference type="SUPFAM" id="SSF53474">
    <property type="entry name" value="alpha/beta-Hydrolases"/>
    <property type="match status" value="1"/>
</dbReference>
<dbReference type="InterPro" id="IPR010297">
    <property type="entry name" value="DUF900_hydrolase"/>
</dbReference>
<dbReference type="AlphaFoldDB" id="A0A238KX58"/>
<accession>A0A238KX58</accession>
<dbReference type="Pfam" id="PF05990">
    <property type="entry name" value="DUF900"/>
    <property type="match status" value="1"/>
</dbReference>
<keyword evidence="2" id="KW-1185">Reference proteome</keyword>
<dbReference type="OrthoDB" id="7303283at2"/>
<gene>
    <name evidence="1" type="ORF">PEV8663_03523</name>
</gene>
<dbReference type="Gene3D" id="3.40.50.1820">
    <property type="entry name" value="alpha/beta hydrolase"/>
    <property type="match status" value="1"/>
</dbReference>
<dbReference type="InterPro" id="IPR029058">
    <property type="entry name" value="AB_hydrolase_fold"/>
</dbReference>
<reference evidence="1 2" key="1">
    <citation type="submission" date="2017-05" db="EMBL/GenBank/DDBJ databases">
        <authorList>
            <person name="Song R."/>
            <person name="Chenine A.L."/>
            <person name="Ruprecht R.M."/>
        </authorList>
    </citation>
    <scope>NUCLEOTIDE SEQUENCE [LARGE SCALE GENOMIC DNA]</scope>
    <source>
        <strain evidence="1 2">CECT 8663</strain>
    </source>
</reference>
<dbReference type="Proteomes" id="UP000220836">
    <property type="component" value="Unassembled WGS sequence"/>
</dbReference>
<evidence type="ECO:0000313" key="2">
    <source>
        <dbReference type="Proteomes" id="UP000220836"/>
    </source>
</evidence>